<dbReference type="Proteomes" id="UP000654075">
    <property type="component" value="Unassembled WGS sequence"/>
</dbReference>
<proteinExistence type="predicted"/>
<dbReference type="EMBL" id="CAJNNV010012153">
    <property type="protein sequence ID" value="CAE8600436.1"/>
    <property type="molecule type" value="Genomic_DNA"/>
</dbReference>
<keyword evidence="2" id="KW-1185">Reference proteome</keyword>
<protein>
    <submittedName>
        <fullName evidence="1">Uncharacterized protein</fullName>
    </submittedName>
</protein>
<sequence>MFSAQLGRDSQTTSFLGLRQWLSNRSSGWIATATTILAASFVLWLSSLRAATPSLPLAADSAELEDLLAVLRELNLRFFHVARDVASLAKTVLEKIKAIGASIEDGDAWRQQLAEKCRVFERFEEIQEEVFGRHGRTKEDVEETRRKFNHVEEVQAYAEGIRDMMDNAFCGQPPTLPRARLPSELTEDKVLELHRAFQDLVIERARRWLTDTGITRCSVDDLGQILAKSAQDAEKQFFATDPALLGEGGALYLTAKASYGSSPQFAAKLADADSAHKKEVFQAFSAFVYLV</sequence>
<accession>A0A813EN92</accession>
<evidence type="ECO:0000313" key="1">
    <source>
        <dbReference type="EMBL" id="CAE8600436.1"/>
    </source>
</evidence>
<comment type="caution">
    <text evidence="1">The sequence shown here is derived from an EMBL/GenBank/DDBJ whole genome shotgun (WGS) entry which is preliminary data.</text>
</comment>
<evidence type="ECO:0000313" key="2">
    <source>
        <dbReference type="Proteomes" id="UP000654075"/>
    </source>
</evidence>
<organism evidence="1 2">
    <name type="scientific">Polarella glacialis</name>
    <name type="common">Dinoflagellate</name>
    <dbReference type="NCBI Taxonomy" id="89957"/>
    <lineage>
        <taxon>Eukaryota</taxon>
        <taxon>Sar</taxon>
        <taxon>Alveolata</taxon>
        <taxon>Dinophyceae</taxon>
        <taxon>Suessiales</taxon>
        <taxon>Suessiaceae</taxon>
        <taxon>Polarella</taxon>
    </lineage>
</organism>
<gene>
    <name evidence="1" type="ORF">PGLA1383_LOCUS18765</name>
</gene>
<name>A0A813EN92_POLGL</name>
<reference evidence="1" key="1">
    <citation type="submission" date="2021-02" db="EMBL/GenBank/DDBJ databases">
        <authorList>
            <person name="Dougan E. K."/>
            <person name="Rhodes N."/>
            <person name="Thang M."/>
            <person name="Chan C."/>
        </authorList>
    </citation>
    <scope>NUCLEOTIDE SEQUENCE</scope>
</reference>
<dbReference type="AlphaFoldDB" id="A0A813EN92"/>